<dbReference type="AlphaFoldDB" id="A0A6I8N0U3"/>
<dbReference type="InterPro" id="IPR052618">
    <property type="entry name" value="ComplexI_NDUFA12"/>
</dbReference>
<dbReference type="Ensembl" id="ENSOANT00000067763.1">
    <property type="protein sequence ID" value="ENSOANP00000034600.1"/>
    <property type="gene ID" value="ENSOANG00000048003.1"/>
</dbReference>
<evidence type="ECO:0000313" key="3">
    <source>
        <dbReference type="Ensembl" id="ENSOANP00000034600.1"/>
    </source>
</evidence>
<accession>A0A6I8N0U3</accession>
<dbReference type="GO" id="GO:0032981">
    <property type="term" value="P:mitochondrial respiratory chain complex I assembly"/>
    <property type="evidence" value="ECO:0000318"/>
    <property type="project" value="GO_Central"/>
</dbReference>
<feature type="region of interest" description="Disordered" evidence="2">
    <location>
        <begin position="1"/>
        <end position="41"/>
    </location>
</feature>
<evidence type="ECO:0000256" key="2">
    <source>
        <dbReference type="SAM" id="MobiDB-lite"/>
    </source>
</evidence>
<dbReference type="PANTHER" id="PTHR32470">
    <property type="entry name" value="ADH DEHYDROGENASE [UBIQUINONE] 1 ALPHA SUBCOMPLEX ASSEMBLY FACTOR 2"/>
    <property type="match status" value="1"/>
</dbReference>
<reference evidence="3" key="3">
    <citation type="submission" date="2025-09" db="UniProtKB">
        <authorList>
            <consortium name="Ensembl"/>
        </authorList>
    </citation>
    <scope>IDENTIFICATION</scope>
    <source>
        <strain evidence="3">Glennie</strain>
    </source>
</reference>
<name>A0A6I8N0U3_ORNAN</name>
<evidence type="ECO:0000313" key="4">
    <source>
        <dbReference type="Proteomes" id="UP000002279"/>
    </source>
</evidence>
<dbReference type="GO" id="GO:0005739">
    <property type="term" value="C:mitochondrion"/>
    <property type="evidence" value="ECO:0000318"/>
    <property type="project" value="GO_Central"/>
</dbReference>
<dbReference type="PANTHER" id="PTHR32470:SF2">
    <property type="entry name" value="NADH DEHYDROGENASE [UBIQUINONE] 1 ALPHA SUBCOMPLEX ASSEMBLY FACTOR 2"/>
    <property type="match status" value="1"/>
</dbReference>
<dbReference type="GO" id="GO:0045271">
    <property type="term" value="C:respiratory chain complex I"/>
    <property type="evidence" value="ECO:0007669"/>
    <property type="project" value="InterPro"/>
</dbReference>
<dbReference type="OMA" id="YMIRLAN"/>
<protein>
    <recommendedName>
        <fullName evidence="5">NADH:ubiquinone oxidoreductase complex assembly factor 2</fullName>
    </recommendedName>
</protein>
<reference evidence="3" key="2">
    <citation type="submission" date="2025-08" db="UniProtKB">
        <authorList>
            <consortium name="Ensembl"/>
        </authorList>
    </citation>
    <scope>IDENTIFICATION</scope>
    <source>
        <strain evidence="3">Glennie</strain>
    </source>
</reference>
<evidence type="ECO:0008006" key="5">
    <source>
        <dbReference type="Google" id="ProtNLM"/>
    </source>
</evidence>
<organism evidence="3 4">
    <name type="scientific">Ornithorhynchus anatinus</name>
    <name type="common">Duckbill platypus</name>
    <dbReference type="NCBI Taxonomy" id="9258"/>
    <lineage>
        <taxon>Eukaryota</taxon>
        <taxon>Metazoa</taxon>
        <taxon>Chordata</taxon>
        <taxon>Craniata</taxon>
        <taxon>Vertebrata</taxon>
        <taxon>Euteleostomi</taxon>
        <taxon>Mammalia</taxon>
        <taxon>Monotremata</taxon>
        <taxon>Ornithorhynchidae</taxon>
        <taxon>Ornithorhynchus</taxon>
    </lineage>
</organism>
<evidence type="ECO:0000256" key="1">
    <source>
        <dbReference type="ARBA" id="ARBA00007355"/>
    </source>
</evidence>
<dbReference type="Proteomes" id="UP000002279">
    <property type="component" value="Chromosome 1"/>
</dbReference>
<dbReference type="InParanoid" id="A0A6I8N0U3"/>
<dbReference type="FunCoup" id="A0A6I8N0U3">
    <property type="interactions" value="891"/>
</dbReference>
<feature type="region of interest" description="Disordered" evidence="2">
    <location>
        <begin position="167"/>
        <end position="225"/>
    </location>
</feature>
<dbReference type="Bgee" id="ENSOANG00000048003">
    <property type="expression patterns" value="Expressed in fibroblast and 8 other cell types or tissues"/>
</dbReference>
<gene>
    <name evidence="3" type="primary">NDUFAF2</name>
</gene>
<dbReference type="GeneTree" id="ENSGT00390000002743"/>
<proteinExistence type="inferred from homology"/>
<sequence length="225" mass="24539">MRGSSRGAGPSLGASTDSGADQWRAPLPRGGGGGAGTRRPAASVRLPAGVGAGRMSGAWAAVRGLAGALRRAVGRHGKQHVGTDPLGNNYYFVPRHKNWRGQIIREKRFVEAAGKKEEDYEVGDIPTEWEAWIRKKRKEPPTIEEIMKNEKYREDIKIKSREFSEKEKLLQAGESQERLAAPPGSTLVRGHASAQLYGKSEPSEDPTSTGRDFQPGSWRPRGGED</sequence>
<reference evidence="3 4" key="1">
    <citation type="journal article" date="2008" name="Nature">
        <title>Genome analysis of the platypus reveals unique signatures of evolution.</title>
        <authorList>
            <person name="Warren W.C."/>
            <person name="Hillier L.W."/>
            <person name="Marshall Graves J.A."/>
            <person name="Birney E."/>
            <person name="Ponting C.P."/>
            <person name="Grutzner F."/>
            <person name="Belov K."/>
            <person name="Miller W."/>
            <person name="Clarke L."/>
            <person name="Chinwalla A.T."/>
            <person name="Yang S.P."/>
            <person name="Heger A."/>
            <person name="Locke D.P."/>
            <person name="Miethke P."/>
            <person name="Waters P.D."/>
            <person name="Veyrunes F."/>
            <person name="Fulton L."/>
            <person name="Fulton B."/>
            <person name="Graves T."/>
            <person name="Wallis J."/>
            <person name="Puente X.S."/>
            <person name="Lopez-Otin C."/>
            <person name="Ordonez G.R."/>
            <person name="Eichler E.E."/>
            <person name="Chen L."/>
            <person name="Cheng Z."/>
            <person name="Deakin J.E."/>
            <person name="Alsop A."/>
            <person name="Thompson K."/>
            <person name="Kirby P."/>
            <person name="Papenfuss A.T."/>
            <person name="Wakefield M.J."/>
            <person name="Olender T."/>
            <person name="Lancet D."/>
            <person name="Huttley G.A."/>
            <person name="Smit A.F."/>
            <person name="Pask A."/>
            <person name="Temple-Smith P."/>
            <person name="Batzer M.A."/>
            <person name="Walker J.A."/>
            <person name="Konkel M.K."/>
            <person name="Harris R.S."/>
            <person name="Whittington C.M."/>
            <person name="Wong E.S."/>
            <person name="Gemmell N.J."/>
            <person name="Buschiazzo E."/>
            <person name="Vargas Jentzsch I.M."/>
            <person name="Merkel A."/>
            <person name="Schmitz J."/>
            <person name="Zemann A."/>
            <person name="Churakov G."/>
            <person name="Kriegs J.O."/>
            <person name="Brosius J."/>
            <person name="Murchison E.P."/>
            <person name="Sachidanandam R."/>
            <person name="Smith C."/>
            <person name="Hannon G.J."/>
            <person name="Tsend-Ayush E."/>
            <person name="McMillan D."/>
            <person name="Attenborough R."/>
            <person name="Rens W."/>
            <person name="Ferguson-Smith M."/>
            <person name="Lefevre C.M."/>
            <person name="Sharp J.A."/>
            <person name="Nicholas K.R."/>
            <person name="Ray D.A."/>
            <person name="Kube M."/>
            <person name="Reinhardt R."/>
            <person name="Pringle T.H."/>
            <person name="Taylor J."/>
            <person name="Jones R.C."/>
            <person name="Nixon B."/>
            <person name="Dacheux J.L."/>
            <person name="Niwa H."/>
            <person name="Sekita Y."/>
            <person name="Huang X."/>
            <person name="Stark A."/>
            <person name="Kheradpour P."/>
            <person name="Kellis M."/>
            <person name="Flicek P."/>
            <person name="Chen Y."/>
            <person name="Webber C."/>
            <person name="Hardison R."/>
            <person name="Nelson J."/>
            <person name="Hallsworth-Pepin K."/>
            <person name="Delehaunty K."/>
            <person name="Markovic C."/>
            <person name="Minx P."/>
            <person name="Feng Y."/>
            <person name="Kremitzki C."/>
            <person name="Mitreva M."/>
            <person name="Glasscock J."/>
            <person name="Wylie T."/>
            <person name="Wohldmann P."/>
            <person name="Thiru P."/>
            <person name="Nhan M.N."/>
            <person name="Pohl C.S."/>
            <person name="Smith S.M."/>
            <person name="Hou S."/>
            <person name="Nefedov M."/>
            <person name="de Jong P.J."/>
            <person name="Renfree M.B."/>
            <person name="Mardis E.R."/>
            <person name="Wilson R.K."/>
        </authorList>
    </citation>
    <scope>NUCLEOTIDE SEQUENCE [LARGE SCALE GENOMIC DNA]</scope>
    <source>
        <strain evidence="3 4">Glennie</strain>
    </source>
</reference>
<keyword evidence="4" id="KW-1185">Reference proteome</keyword>
<comment type="similarity">
    <text evidence="1">Belongs to the complex I NDUFA12 subunit family.</text>
</comment>
<dbReference type="Pfam" id="PF05071">
    <property type="entry name" value="NDUFA12"/>
    <property type="match status" value="1"/>
</dbReference>
<dbReference type="InterPro" id="IPR007763">
    <property type="entry name" value="NDUFA12"/>
</dbReference>